<dbReference type="Proteomes" id="UP001431209">
    <property type="component" value="Unassembled WGS sequence"/>
</dbReference>
<evidence type="ECO:0000259" key="1">
    <source>
        <dbReference type="PROSITE" id="PS51335"/>
    </source>
</evidence>
<proteinExistence type="predicted"/>
<dbReference type="PROSITE" id="PS51335">
    <property type="entry name" value="ELMO"/>
    <property type="match status" value="1"/>
</dbReference>
<reference evidence="2 3" key="1">
    <citation type="submission" date="2024-03" db="EMBL/GenBank/DDBJ databases">
        <title>The Acrasis kona genome and developmental transcriptomes reveal deep origins of eukaryotic multicellular pathways.</title>
        <authorList>
            <person name="Sheikh S."/>
            <person name="Fu C.-J."/>
            <person name="Brown M.W."/>
            <person name="Baldauf S.L."/>
        </authorList>
    </citation>
    <scope>NUCLEOTIDE SEQUENCE [LARGE SCALE GENOMIC DNA]</scope>
    <source>
        <strain evidence="2 3">ATCC MYA-3509</strain>
    </source>
</reference>
<dbReference type="AlphaFoldDB" id="A0AAW2YTI5"/>
<dbReference type="InterPro" id="IPR006816">
    <property type="entry name" value="ELMO_dom"/>
</dbReference>
<comment type="caution">
    <text evidence="2">The sequence shown here is derived from an EMBL/GenBank/DDBJ whole genome shotgun (WGS) entry which is preliminary data.</text>
</comment>
<sequence>MYRETVHNDPRWPEVGFQGSNPSTDFRGMGLLSLTSLLYIAQVHSDKAIRMTTRTYPLCCTIINITNYVMSKLSKPGPKNTGSVVDNKSPMLKLMEGEMKSVDFQKRCLVNNQAFLFEEMLWMVTELFDAIWTTRQEGWDISELKNNETAHYFKFGEVFKETKSVVNATLDKHPPHYGTFKYLLNFDGLYDYNK</sequence>
<dbReference type="EMBL" id="JAOPGA020000657">
    <property type="protein sequence ID" value="KAL0480447.1"/>
    <property type="molecule type" value="Genomic_DNA"/>
</dbReference>
<accession>A0AAW2YTI5</accession>
<dbReference type="Pfam" id="PF04727">
    <property type="entry name" value="ELMO_CED12"/>
    <property type="match status" value="1"/>
</dbReference>
<organism evidence="2 3">
    <name type="scientific">Acrasis kona</name>
    <dbReference type="NCBI Taxonomy" id="1008807"/>
    <lineage>
        <taxon>Eukaryota</taxon>
        <taxon>Discoba</taxon>
        <taxon>Heterolobosea</taxon>
        <taxon>Tetramitia</taxon>
        <taxon>Eutetramitia</taxon>
        <taxon>Acrasidae</taxon>
        <taxon>Acrasis</taxon>
    </lineage>
</organism>
<dbReference type="PANTHER" id="PTHR12771">
    <property type="entry name" value="ENGULFMENT AND CELL MOTILITY"/>
    <property type="match status" value="1"/>
</dbReference>
<gene>
    <name evidence="2" type="ORF">AKO1_011047</name>
</gene>
<feature type="domain" description="ELMO" evidence="1">
    <location>
        <begin position="1"/>
        <end position="170"/>
    </location>
</feature>
<keyword evidence="3" id="KW-1185">Reference proteome</keyword>
<name>A0AAW2YTI5_9EUKA</name>
<protein>
    <submittedName>
        <fullName evidence="2">ELMO domain-containing protein</fullName>
    </submittedName>
</protein>
<evidence type="ECO:0000313" key="3">
    <source>
        <dbReference type="Proteomes" id="UP001431209"/>
    </source>
</evidence>
<evidence type="ECO:0000313" key="2">
    <source>
        <dbReference type="EMBL" id="KAL0480447.1"/>
    </source>
</evidence>
<dbReference type="InterPro" id="IPR050868">
    <property type="entry name" value="ELMO_domain-containing"/>
</dbReference>